<dbReference type="SUPFAM" id="SSF110849">
    <property type="entry name" value="ParB/Sulfiredoxin"/>
    <property type="match status" value="1"/>
</dbReference>
<dbReference type="InterPro" id="IPR003115">
    <property type="entry name" value="ParB_N"/>
</dbReference>
<dbReference type="InterPro" id="IPR036086">
    <property type="entry name" value="ParB/Sulfiredoxin_sf"/>
</dbReference>
<comment type="caution">
    <text evidence="3">The sequence shown here is derived from an EMBL/GenBank/DDBJ whole genome shotgun (WGS) entry which is preliminary data.</text>
</comment>
<sequence>MTDHGHLDTERAIDSIRVGTRHRNDLGDIDALAASINDLGLLQPITISPDGLLICGRRRLEAVRRLGRSTIRVTVRSGLSDELHLLLAEREENAQRKPLSPIEASKLYEELRALIDDDGRRRRAATQFGANKTDKHGFAQWAKPQTAPSLGAGERPWDSRRQAAEQVTGSASYSNHEATAKLRHLAEDESQPEEIRQMAIAELARVEAGAASRAAYNRVADAIKNLTATPDPQPTARPRLKVVPSSDDPSTPRPVSRRPTTTQQSPQEPEAAPKRSTHAFVATFHDLVGSEGQYDVDQLASELTATELDEFLAVCVEIEHIREALVSRRTARPTNPKSA</sequence>
<reference evidence="3 4" key="1">
    <citation type="submission" date="2019-02" db="EMBL/GenBank/DDBJ databases">
        <title>Sequencing the genomes of 1000 actinobacteria strains.</title>
        <authorList>
            <person name="Klenk H.-P."/>
        </authorList>
    </citation>
    <scope>NUCLEOTIDE SEQUENCE [LARGE SCALE GENOMIC DNA]</scope>
    <source>
        <strain evidence="3 4">DSM 16932</strain>
    </source>
</reference>
<protein>
    <submittedName>
        <fullName evidence="3">ParB family chromosome partitioning protein</fullName>
    </submittedName>
</protein>
<dbReference type="AlphaFoldDB" id="A0A4Q7M1K0"/>
<dbReference type="EMBL" id="SGWX01000001">
    <property type="protein sequence ID" value="RZS60667.1"/>
    <property type="molecule type" value="Genomic_DNA"/>
</dbReference>
<feature type="region of interest" description="Disordered" evidence="1">
    <location>
        <begin position="128"/>
        <end position="158"/>
    </location>
</feature>
<dbReference type="Pfam" id="PF02195">
    <property type="entry name" value="ParB_N"/>
    <property type="match status" value="1"/>
</dbReference>
<feature type="region of interest" description="Disordered" evidence="1">
    <location>
        <begin position="227"/>
        <end position="276"/>
    </location>
</feature>
<dbReference type="PANTHER" id="PTHR33375:SF1">
    <property type="entry name" value="CHROMOSOME-PARTITIONING PROTEIN PARB-RELATED"/>
    <property type="match status" value="1"/>
</dbReference>
<gene>
    <name evidence="3" type="ORF">EV386_0939</name>
</gene>
<accession>A0A4Q7M1K0</accession>
<dbReference type="InterPro" id="IPR050336">
    <property type="entry name" value="Chromosome_partition/occlusion"/>
</dbReference>
<feature type="domain" description="ParB-like N-terminal" evidence="2">
    <location>
        <begin position="9"/>
        <end position="94"/>
    </location>
</feature>
<organism evidence="3 4">
    <name type="scientific">Xylanimonas ulmi</name>
    <dbReference type="NCBI Taxonomy" id="228973"/>
    <lineage>
        <taxon>Bacteria</taxon>
        <taxon>Bacillati</taxon>
        <taxon>Actinomycetota</taxon>
        <taxon>Actinomycetes</taxon>
        <taxon>Micrococcales</taxon>
        <taxon>Promicromonosporaceae</taxon>
        <taxon>Xylanimonas</taxon>
    </lineage>
</organism>
<dbReference type="Gene3D" id="3.90.1530.30">
    <property type="match status" value="1"/>
</dbReference>
<dbReference type="SMART" id="SM00470">
    <property type="entry name" value="ParB"/>
    <property type="match status" value="1"/>
</dbReference>
<feature type="compositionally biased region" description="Low complexity" evidence="1">
    <location>
        <begin position="242"/>
        <end position="262"/>
    </location>
</feature>
<dbReference type="Proteomes" id="UP000293852">
    <property type="component" value="Unassembled WGS sequence"/>
</dbReference>
<dbReference type="OrthoDB" id="3176965at2"/>
<evidence type="ECO:0000259" key="2">
    <source>
        <dbReference type="SMART" id="SM00470"/>
    </source>
</evidence>
<dbReference type="GO" id="GO:0007059">
    <property type="term" value="P:chromosome segregation"/>
    <property type="evidence" value="ECO:0007669"/>
    <property type="project" value="TreeGrafter"/>
</dbReference>
<dbReference type="PANTHER" id="PTHR33375">
    <property type="entry name" value="CHROMOSOME-PARTITIONING PROTEIN PARB-RELATED"/>
    <property type="match status" value="1"/>
</dbReference>
<keyword evidence="4" id="KW-1185">Reference proteome</keyword>
<proteinExistence type="predicted"/>
<name>A0A4Q7M1K0_9MICO</name>
<evidence type="ECO:0000313" key="4">
    <source>
        <dbReference type="Proteomes" id="UP000293852"/>
    </source>
</evidence>
<evidence type="ECO:0000313" key="3">
    <source>
        <dbReference type="EMBL" id="RZS60667.1"/>
    </source>
</evidence>
<dbReference type="RefSeq" id="WP_130412762.1">
    <property type="nucleotide sequence ID" value="NZ_SGWX01000001.1"/>
</dbReference>
<evidence type="ECO:0000256" key="1">
    <source>
        <dbReference type="SAM" id="MobiDB-lite"/>
    </source>
</evidence>
<dbReference type="GO" id="GO:0005694">
    <property type="term" value="C:chromosome"/>
    <property type="evidence" value="ECO:0007669"/>
    <property type="project" value="TreeGrafter"/>
</dbReference>